<name>A0A6M8MK60_9PSED</name>
<evidence type="ECO:0000313" key="1">
    <source>
        <dbReference type="EMBL" id="QKF50573.1"/>
    </source>
</evidence>
<dbReference type="Proteomes" id="UP000501989">
    <property type="component" value="Chromosome"/>
</dbReference>
<gene>
    <name evidence="1" type="ORF">FX982_01517</name>
</gene>
<reference evidence="2" key="1">
    <citation type="submission" date="2019-12" db="EMBL/GenBank/DDBJ databases">
        <title>Endophytic bacteria associated with Panax ginseng seedlings.</title>
        <authorList>
            <person name="Park J.M."/>
            <person name="Shin R."/>
            <person name="Jo S.H."/>
        </authorList>
    </citation>
    <scope>NUCLEOTIDE SEQUENCE [LARGE SCALE GENOMIC DNA]</scope>
    <source>
        <strain evidence="2">PgKB30</strain>
    </source>
</reference>
<dbReference type="Pfam" id="PF15601">
    <property type="entry name" value="Imm70"/>
    <property type="match status" value="1"/>
</dbReference>
<dbReference type="InterPro" id="IPR028185">
    <property type="entry name" value="Imm70"/>
</dbReference>
<protein>
    <submittedName>
        <fullName evidence="1">Uncharacterized protein</fullName>
    </submittedName>
</protein>
<organism evidence="1 2">
    <name type="scientific">Pseudomonas graminis</name>
    <dbReference type="NCBI Taxonomy" id="158627"/>
    <lineage>
        <taxon>Bacteria</taxon>
        <taxon>Pseudomonadati</taxon>
        <taxon>Pseudomonadota</taxon>
        <taxon>Gammaproteobacteria</taxon>
        <taxon>Pseudomonadales</taxon>
        <taxon>Pseudomonadaceae</taxon>
        <taxon>Pseudomonas</taxon>
    </lineage>
</organism>
<keyword evidence="2" id="KW-1185">Reference proteome</keyword>
<dbReference type="KEGG" id="pgg:FX982_01517"/>
<dbReference type="AlphaFoldDB" id="A0A6M8MK60"/>
<proteinExistence type="predicted"/>
<accession>A0A6M8MK60</accession>
<sequence>MKNVGVLAEMTIDVLGPASDVDCFFKSVVFFLEDGQRGSKYPSVTEKLYCRSLGKNELAELKVDLENVRAEFNGIIADSFNISAFGVDEKNTRLLLNGNTLAEVNCIPSAPTLTTYGQ</sequence>
<dbReference type="RefSeq" id="WP_172610196.1">
    <property type="nucleotide sequence ID" value="NZ_CP053746.1"/>
</dbReference>
<evidence type="ECO:0000313" key="2">
    <source>
        <dbReference type="Proteomes" id="UP000501989"/>
    </source>
</evidence>
<dbReference type="EMBL" id="CP053746">
    <property type="protein sequence ID" value="QKF50573.1"/>
    <property type="molecule type" value="Genomic_DNA"/>
</dbReference>